<dbReference type="EMBL" id="OC875935">
    <property type="protein sequence ID" value="CAD7638821.1"/>
    <property type="molecule type" value="Genomic_DNA"/>
</dbReference>
<feature type="compositionally biased region" description="Acidic residues" evidence="3">
    <location>
        <begin position="260"/>
        <end position="278"/>
    </location>
</feature>
<comment type="similarity">
    <text evidence="1">Belongs to the NSRP1 family.</text>
</comment>
<proteinExistence type="inferred from homology"/>
<feature type="region of interest" description="Disordered" evidence="3">
    <location>
        <begin position="185"/>
        <end position="302"/>
    </location>
</feature>
<feature type="domain" description="Nuclear speckle splicing regulatory protein 1 N-terminal" evidence="4">
    <location>
        <begin position="57"/>
        <end position="174"/>
    </location>
</feature>
<keyword evidence="6" id="KW-1185">Reference proteome</keyword>
<evidence type="ECO:0000256" key="3">
    <source>
        <dbReference type="SAM" id="MobiDB-lite"/>
    </source>
</evidence>
<feature type="compositionally biased region" description="Polar residues" evidence="3">
    <location>
        <begin position="44"/>
        <end position="54"/>
    </location>
</feature>
<dbReference type="EMBL" id="CAJPIZ010021360">
    <property type="protein sequence ID" value="CAG2117600.1"/>
    <property type="molecule type" value="Genomic_DNA"/>
</dbReference>
<evidence type="ECO:0000313" key="5">
    <source>
        <dbReference type="EMBL" id="CAD7638821.1"/>
    </source>
</evidence>
<dbReference type="Pfam" id="PF09745">
    <property type="entry name" value="NSRP1_N"/>
    <property type="match status" value="1"/>
</dbReference>
<dbReference type="GO" id="GO:0000381">
    <property type="term" value="P:regulation of alternative mRNA splicing, via spliceosome"/>
    <property type="evidence" value="ECO:0007669"/>
    <property type="project" value="InterPro"/>
</dbReference>
<keyword evidence="2" id="KW-0175">Coiled coil</keyword>
<dbReference type="AlphaFoldDB" id="A0A7R9LBW9"/>
<feature type="compositionally biased region" description="Low complexity" evidence="3">
    <location>
        <begin position="185"/>
        <end position="197"/>
    </location>
</feature>
<evidence type="ECO:0000259" key="4">
    <source>
        <dbReference type="Pfam" id="PF09745"/>
    </source>
</evidence>
<dbReference type="Proteomes" id="UP000759131">
    <property type="component" value="Unassembled WGS sequence"/>
</dbReference>
<accession>A0A7R9LBW9</accession>
<dbReference type="InterPro" id="IPR018612">
    <property type="entry name" value="NSRP1_N"/>
</dbReference>
<gene>
    <name evidence="5" type="ORF">OSB1V03_LOCUS17553</name>
</gene>
<sequence length="340" mass="39553">MEDKKYGLIRLSKTNKPVNTLKKNIFDDSDSDDDSPANLKPKQVITSSSGVKRQTQLDISKALTEDPNVFEYDNIYDDMKAKNEPIVETDPQNKEKPKPKYINHLLKFSETRKKESERRVERKIQKEREREGNEFEDKEQFVTNAYKEKLEEIRLQDLKDQKEQQIDDLLDVKKQNDLSGFYRNLLNNNMSLPSNPSVTETVAEVPKEIPKPKSNRQIRRRRSSSDESAEEEDLPQKSVANDKHVENIGENNKQIKTEVESSDNEDGDEDIDSEPDLENESKPPKSEPIDENNGVVIENTETPKVDKRELLIQKFTKRTVGEVFSSAQMRYFERKDKYIL</sequence>
<feature type="compositionally biased region" description="Basic and acidic residues" evidence="3">
    <location>
        <begin position="240"/>
        <end position="259"/>
    </location>
</feature>
<protein>
    <recommendedName>
        <fullName evidence="4">Nuclear speckle splicing regulatory protein 1 N-terminal domain-containing protein</fullName>
    </recommendedName>
</protein>
<name>A0A7R9LBW9_9ACAR</name>
<dbReference type="OrthoDB" id="446635at2759"/>
<feature type="region of interest" description="Disordered" evidence="3">
    <location>
        <begin position="21"/>
        <end position="54"/>
    </location>
</feature>
<organism evidence="5">
    <name type="scientific">Medioppia subpectinata</name>
    <dbReference type="NCBI Taxonomy" id="1979941"/>
    <lineage>
        <taxon>Eukaryota</taxon>
        <taxon>Metazoa</taxon>
        <taxon>Ecdysozoa</taxon>
        <taxon>Arthropoda</taxon>
        <taxon>Chelicerata</taxon>
        <taxon>Arachnida</taxon>
        <taxon>Acari</taxon>
        <taxon>Acariformes</taxon>
        <taxon>Sarcoptiformes</taxon>
        <taxon>Oribatida</taxon>
        <taxon>Brachypylina</taxon>
        <taxon>Oppioidea</taxon>
        <taxon>Oppiidae</taxon>
        <taxon>Medioppia</taxon>
    </lineage>
</organism>
<dbReference type="InterPro" id="IPR042816">
    <property type="entry name" value="Nsrp1"/>
</dbReference>
<feature type="compositionally biased region" description="Basic and acidic residues" evidence="3">
    <location>
        <begin position="279"/>
        <end position="288"/>
    </location>
</feature>
<feature type="compositionally biased region" description="Basic residues" evidence="3">
    <location>
        <begin position="213"/>
        <end position="222"/>
    </location>
</feature>
<dbReference type="PANTHER" id="PTHR31938">
    <property type="entry name" value="NUCLEAR SPECKLE SPLICING REGULATORY PROTEIN 1"/>
    <property type="match status" value="1"/>
</dbReference>
<evidence type="ECO:0000313" key="6">
    <source>
        <dbReference type="Proteomes" id="UP000759131"/>
    </source>
</evidence>
<evidence type="ECO:0000256" key="1">
    <source>
        <dbReference type="ARBA" id="ARBA00010126"/>
    </source>
</evidence>
<dbReference type="PANTHER" id="PTHR31938:SF4">
    <property type="entry name" value="NUCLEAR SPECKLE SPLICING REGULATORY PROTEIN 1"/>
    <property type="match status" value="1"/>
</dbReference>
<feature type="region of interest" description="Disordered" evidence="3">
    <location>
        <begin position="112"/>
        <end position="136"/>
    </location>
</feature>
<evidence type="ECO:0000256" key="2">
    <source>
        <dbReference type="ARBA" id="ARBA00023054"/>
    </source>
</evidence>
<reference evidence="5" key="1">
    <citation type="submission" date="2020-11" db="EMBL/GenBank/DDBJ databases">
        <authorList>
            <person name="Tran Van P."/>
        </authorList>
    </citation>
    <scope>NUCLEOTIDE SEQUENCE</scope>
</reference>